<keyword evidence="2" id="KW-1185">Reference proteome</keyword>
<sequence>MTDPPLHSVPHARAIAEQLGQLTRQLALAPPREAAHILATVLDRDVGILGHFTQLMATGSQFAKRTSEQDILPPEVWLAVGRAANELHDIGLDLDEHTEALDALASAVAPAPTTAPKPVPTAMVVRRRR</sequence>
<gene>
    <name evidence="1" type="ORF">SGFS_021140</name>
</gene>
<evidence type="ECO:0000313" key="2">
    <source>
        <dbReference type="Proteomes" id="UP001321542"/>
    </source>
</evidence>
<protein>
    <submittedName>
        <fullName evidence="1">Uncharacterized protein</fullName>
    </submittedName>
</protein>
<name>A0ABM7F4R6_9ACTN</name>
<dbReference type="RefSeq" id="WP_286249484.1">
    <property type="nucleotide sequence ID" value="NZ_AP018448.1"/>
</dbReference>
<dbReference type="EMBL" id="AP018448">
    <property type="protein sequence ID" value="BBC30820.1"/>
    <property type="molecule type" value="Genomic_DNA"/>
</dbReference>
<accession>A0ABM7F4R6</accession>
<reference evidence="1 2" key="2">
    <citation type="journal article" date="2023" name="ChemBioChem">
        <title>Acyltransferase Domain Exchange between Two Independent Type I Polyketide Synthases in the Same Producer Strain of Macrolide Antibiotics.</title>
        <authorList>
            <person name="Kudo F."/>
            <person name="Kishikawa K."/>
            <person name="Tsuboi K."/>
            <person name="Kido T."/>
            <person name="Usui T."/>
            <person name="Hashimoto J."/>
            <person name="Shin-Ya K."/>
            <person name="Miyanaga A."/>
            <person name="Eguchi T."/>
        </authorList>
    </citation>
    <scope>NUCLEOTIDE SEQUENCE [LARGE SCALE GENOMIC DNA]</scope>
    <source>
        <strain evidence="1 2">A-8890</strain>
    </source>
</reference>
<organism evidence="1 2">
    <name type="scientific">Streptomyces graminofaciens</name>
    <dbReference type="NCBI Taxonomy" id="68212"/>
    <lineage>
        <taxon>Bacteria</taxon>
        <taxon>Bacillati</taxon>
        <taxon>Actinomycetota</taxon>
        <taxon>Actinomycetes</taxon>
        <taxon>Kitasatosporales</taxon>
        <taxon>Streptomycetaceae</taxon>
        <taxon>Streptomyces</taxon>
    </lineage>
</organism>
<evidence type="ECO:0000313" key="1">
    <source>
        <dbReference type="EMBL" id="BBC30820.1"/>
    </source>
</evidence>
<proteinExistence type="predicted"/>
<reference evidence="1 2" key="1">
    <citation type="journal article" date="2010" name="ChemBioChem">
        <title>Cloning and characterization of the biosynthetic gene cluster of 16-membered macrolide antibiotic FD-891: involvement of a dual functional cytochrome P450 monooxygenase catalyzing epoxidation and hydroxylation.</title>
        <authorList>
            <person name="Kudo F."/>
            <person name="Motegi A."/>
            <person name="Mizoue K."/>
            <person name="Eguchi T."/>
        </authorList>
    </citation>
    <scope>NUCLEOTIDE SEQUENCE [LARGE SCALE GENOMIC DNA]</scope>
    <source>
        <strain evidence="1 2">A-8890</strain>
    </source>
</reference>
<dbReference type="Proteomes" id="UP001321542">
    <property type="component" value="Chromosome"/>
</dbReference>